<feature type="transmembrane region" description="Helical" evidence="1">
    <location>
        <begin position="363"/>
        <end position="386"/>
    </location>
</feature>
<keyword evidence="1" id="KW-1133">Transmembrane helix</keyword>
<feature type="transmembrane region" description="Helical" evidence="1">
    <location>
        <begin position="29"/>
        <end position="50"/>
    </location>
</feature>
<keyword evidence="1" id="KW-0812">Transmembrane</keyword>
<feature type="transmembrane region" description="Helical" evidence="1">
    <location>
        <begin position="114"/>
        <end position="139"/>
    </location>
</feature>
<evidence type="ECO:0000256" key="1">
    <source>
        <dbReference type="SAM" id="Phobius"/>
    </source>
</evidence>
<evidence type="ECO:0000313" key="2">
    <source>
        <dbReference type="EMBL" id="CAB4824054.1"/>
    </source>
</evidence>
<keyword evidence="1" id="KW-0472">Membrane</keyword>
<accession>A0A6J6ZU75</accession>
<dbReference type="EMBL" id="CAFBPM010000013">
    <property type="protein sequence ID" value="CAB5027226.1"/>
    <property type="molecule type" value="Genomic_DNA"/>
</dbReference>
<feature type="transmembrane region" description="Helical" evidence="1">
    <location>
        <begin position="151"/>
        <end position="184"/>
    </location>
</feature>
<name>A0A6J6ZU75_9ZZZZ</name>
<feature type="transmembrane region" description="Helical" evidence="1">
    <location>
        <begin position="230"/>
        <end position="249"/>
    </location>
</feature>
<proteinExistence type="predicted"/>
<evidence type="ECO:0000313" key="4">
    <source>
        <dbReference type="EMBL" id="CAB5027226.1"/>
    </source>
</evidence>
<feature type="transmembrane region" description="Helical" evidence="1">
    <location>
        <begin position="190"/>
        <end position="218"/>
    </location>
</feature>
<protein>
    <submittedName>
        <fullName evidence="2">Unannotated protein</fullName>
    </submittedName>
</protein>
<sequence>MQASNSLSETRSTRRLQDRLRWLWSRYEWLRLPIGIYVAFRLFTVIAVALGNIPDNQGFGEAFSRWDGYWFLQGIEHGLPSTLPMVDGHVAANPIAFFPLLPQLIRGVSFVTFVAPWVVGIVISGVTGLGCIVAITYLVRQFASQDDARRTAILLSVFPGTFIFSFIYNEGIVLTLIAFGLVALLRERWLLAGVLGLIATATAPIALAFVATCGLCSLRALWRSRDYSSLLAPLLAPLGFLGYMGWLWIHTGNLMAWRLTERGGWQSEPSVIYPFHLVWIFVQNPISQVKTTDLLIIGMVVTAFGLFWAFRQRQPFPVLAYGCFAVTIALISSPIGLRPRFILLAFPVIVAYALRFKGRPFTILVWVNGALLMGFTAFSFFTWTIFP</sequence>
<dbReference type="EMBL" id="CAFBLT010000001">
    <property type="protein sequence ID" value="CAB4864140.1"/>
    <property type="molecule type" value="Genomic_DNA"/>
</dbReference>
<evidence type="ECO:0000313" key="3">
    <source>
        <dbReference type="EMBL" id="CAB4864140.1"/>
    </source>
</evidence>
<organism evidence="2">
    <name type="scientific">freshwater metagenome</name>
    <dbReference type="NCBI Taxonomy" id="449393"/>
    <lineage>
        <taxon>unclassified sequences</taxon>
        <taxon>metagenomes</taxon>
        <taxon>ecological metagenomes</taxon>
    </lineage>
</organism>
<feature type="transmembrane region" description="Helical" evidence="1">
    <location>
        <begin position="318"/>
        <end position="335"/>
    </location>
</feature>
<reference evidence="2" key="1">
    <citation type="submission" date="2020-05" db="EMBL/GenBank/DDBJ databases">
        <authorList>
            <person name="Chiriac C."/>
            <person name="Salcher M."/>
            <person name="Ghai R."/>
            <person name="Kavagutti S V."/>
        </authorList>
    </citation>
    <scope>NUCLEOTIDE SEQUENCE</scope>
</reference>
<dbReference type="AlphaFoldDB" id="A0A6J6ZU75"/>
<feature type="transmembrane region" description="Helical" evidence="1">
    <location>
        <begin position="294"/>
        <end position="311"/>
    </location>
</feature>
<feature type="transmembrane region" description="Helical" evidence="1">
    <location>
        <begin position="341"/>
        <end position="356"/>
    </location>
</feature>
<gene>
    <name evidence="2" type="ORF">UFOPK3164_00621</name>
    <name evidence="3" type="ORF">UFOPK3427_00384</name>
    <name evidence="4" type="ORF">UFOPK4112_01311</name>
</gene>
<dbReference type="EMBL" id="CAFABE010000020">
    <property type="protein sequence ID" value="CAB4824054.1"/>
    <property type="molecule type" value="Genomic_DNA"/>
</dbReference>